<dbReference type="Gene3D" id="3.20.20.30">
    <property type="entry name" value="Luciferase-like domain"/>
    <property type="match status" value="1"/>
</dbReference>
<dbReference type="SUPFAM" id="SSF51679">
    <property type="entry name" value="Bacterial luciferase-like"/>
    <property type="match status" value="1"/>
</dbReference>
<protein>
    <submittedName>
        <fullName evidence="4">LLM class flavin-dependent oxidoreductase</fullName>
    </submittedName>
</protein>
<reference evidence="4 5" key="1">
    <citation type="submission" date="2020-10" db="EMBL/GenBank/DDBJ databases">
        <title>Degradation of 1,4-Dioxane by Xanthobacter sp. YN2, via a Novel Group-2 Soluble Di-Iron Monooxygenase.</title>
        <authorList>
            <person name="Ma F."/>
            <person name="Wang Y."/>
            <person name="Yang J."/>
            <person name="Guo H."/>
            <person name="Su D."/>
            <person name="Yu L."/>
        </authorList>
    </citation>
    <scope>NUCLEOTIDE SEQUENCE [LARGE SCALE GENOMIC DNA]</scope>
    <source>
        <strain evidence="4 5">YN2</strain>
    </source>
</reference>
<evidence type="ECO:0000313" key="4">
    <source>
        <dbReference type="EMBL" id="QRG04650.1"/>
    </source>
</evidence>
<evidence type="ECO:0000256" key="2">
    <source>
        <dbReference type="ARBA" id="ARBA00023033"/>
    </source>
</evidence>
<dbReference type="RefSeq" id="WP_203191528.1">
    <property type="nucleotide sequence ID" value="NZ_CP063362.1"/>
</dbReference>
<evidence type="ECO:0000313" key="5">
    <source>
        <dbReference type="Proteomes" id="UP000596427"/>
    </source>
</evidence>
<dbReference type="PANTHER" id="PTHR30137">
    <property type="entry name" value="LUCIFERASE-LIKE MONOOXYGENASE"/>
    <property type="match status" value="1"/>
</dbReference>
<evidence type="ECO:0000259" key="3">
    <source>
        <dbReference type="Pfam" id="PF00296"/>
    </source>
</evidence>
<sequence length="358" mass="39724">MEFGILFTSHPNVDIEPYPHRGVHARVTSQIIAADALGYDCAWLAEHHFSNKYGIMPDVNVYMGYLAGLTKTIKLGAGIVTLPLNNPVRVVENAALLDILTNGRVSIGFGSGYRPYEFEGLGVPFEERRDIMEEALPLMLDLFTNQRATHKGKYFNITIPEGFEIFPQSIQQPYPPLYLAAATDRSLATAGEMGFGLMLSSLTPIADLAKDVAKYKEALERAPDHLRRNVAFGDIDVARWVYVAETDAQAKRDSEAGILRHFAAFDGKQTVGYLGTTRAKSGEVQQTTYDNINETTIIHGSPATVRDRIKDLHDKTGFTSMMLHFPPYYGSENTMKSLELFAKEVMPALRQTKQAAAE</sequence>
<dbReference type="AlphaFoldDB" id="A0A974PJA2"/>
<dbReference type="InterPro" id="IPR050766">
    <property type="entry name" value="Bact_Lucif_Oxidored"/>
</dbReference>
<dbReference type="GO" id="GO:0005829">
    <property type="term" value="C:cytosol"/>
    <property type="evidence" value="ECO:0007669"/>
    <property type="project" value="TreeGrafter"/>
</dbReference>
<gene>
    <name evidence="4" type="ORF">EZH22_15850</name>
</gene>
<dbReference type="EMBL" id="CP063362">
    <property type="protein sequence ID" value="QRG04650.1"/>
    <property type="molecule type" value="Genomic_DNA"/>
</dbReference>
<dbReference type="GO" id="GO:0016705">
    <property type="term" value="F:oxidoreductase activity, acting on paired donors, with incorporation or reduction of molecular oxygen"/>
    <property type="evidence" value="ECO:0007669"/>
    <property type="project" value="InterPro"/>
</dbReference>
<name>A0A974PJA2_9HYPH</name>
<dbReference type="InterPro" id="IPR036661">
    <property type="entry name" value="Luciferase-like_sf"/>
</dbReference>
<organism evidence="4 5">
    <name type="scientific">Xanthobacter dioxanivorans</name>
    <dbReference type="NCBI Taxonomy" id="2528964"/>
    <lineage>
        <taxon>Bacteria</taxon>
        <taxon>Pseudomonadati</taxon>
        <taxon>Pseudomonadota</taxon>
        <taxon>Alphaproteobacteria</taxon>
        <taxon>Hyphomicrobiales</taxon>
        <taxon>Xanthobacteraceae</taxon>
        <taxon>Xanthobacter</taxon>
    </lineage>
</organism>
<dbReference type="GO" id="GO:0004497">
    <property type="term" value="F:monooxygenase activity"/>
    <property type="evidence" value="ECO:0007669"/>
    <property type="project" value="UniProtKB-KW"/>
</dbReference>
<accession>A0A974PJA2</accession>
<keyword evidence="1" id="KW-0560">Oxidoreductase</keyword>
<keyword evidence="5" id="KW-1185">Reference proteome</keyword>
<feature type="domain" description="Luciferase-like" evidence="3">
    <location>
        <begin position="1"/>
        <end position="314"/>
    </location>
</feature>
<evidence type="ECO:0000256" key="1">
    <source>
        <dbReference type="ARBA" id="ARBA00023002"/>
    </source>
</evidence>
<proteinExistence type="predicted"/>
<dbReference type="InterPro" id="IPR011251">
    <property type="entry name" value="Luciferase-like_dom"/>
</dbReference>
<dbReference type="Pfam" id="PF00296">
    <property type="entry name" value="Bac_luciferase"/>
    <property type="match status" value="1"/>
</dbReference>
<dbReference type="PANTHER" id="PTHR30137:SF8">
    <property type="entry name" value="BLR5498 PROTEIN"/>
    <property type="match status" value="1"/>
</dbReference>
<dbReference type="KEGG" id="xdi:EZH22_15850"/>
<dbReference type="Proteomes" id="UP000596427">
    <property type="component" value="Chromosome"/>
</dbReference>
<keyword evidence="2" id="KW-0503">Monooxygenase</keyword>